<keyword evidence="2" id="KW-1185">Reference proteome</keyword>
<dbReference type="InterPro" id="IPR052517">
    <property type="entry name" value="GlcG_carb_metab_protein"/>
</dbReference>
<comment type="caution">
    <text evidence="1">The sequence shown here is derived from an EMBL/GenBank/DDBJ whole genome shotgun (WGS) entry which is preliminary data.</text>
</comment>
<reference evidence="1 2" key="1">
    <citation type="submission" date="2018-11" db="EMBL/GenBank/DDBJ databases">
        <authorList>
            <person name="Mardanov A.V."/>
            <person name="Ravin N.V."/>
            <person name="Dedysh S.N."/>
        </authorList>
    </citation>
    <scope>NUCLEOTIDE SEQUENCE [LARGE SCALE GENOMIC DNA]</scope>
    <source>
        <strain evidence="1 2">AF10</strain>
    </source>
</reference>
<gene>
    <name evidence="1" type="ORF">GRAN_3332</name>
</gene>
<dbReference type="SUPFAM" id="SSF143744">
    <property type="entry name" value="GlcG-like"/>
    <property type="match status" value="2"/>
</dbReference>
<proteinExistence type="predicted"/>
<dbReference type="Pfam" id="PF03928">
    <property type="entry name" value="HbpS-like"/>
    <property type="match status" value="1"/>
</dbReference>
<dbReference type="PANTHER" id="PTHR34309">
    <property type="entry name" value="SLR1406 PROTEIN"/>
    <property type="match status" value="1"/>
</dbReference>
<accession>A0A4Q0SZ11</accession>
<evidence type="ECO:0000313" key="2">
    <source>
        <dbReference type="Proteomes" id="UP000289437"/>
    </source>
</evidence>
<name>A0A4Q0SZ11_9BACT</name>
<dbReference type="EMBL" id="RDSM01000002">
    <property type="protein sequence ID" value="RXH56475.1"/>
    <property type="molecule type" value="Genomic_DNA"/>
</dbReference>
<dbReference type="InterPro" id="IPR038084">
    <property type="entry name" value="PduO/GlcC-like_sf"/>
</dbReference>
<reference evidence="2" key="2">
    <citation type="submission" date="2019-02" db="EMBL/GenBank/DDBJ databases">
        <title>Granulicella sibirica sp. nov., a psychrotolerant acidobacterium isolated from an organic soil layer in forested tundra, West Siberia.</title>
        <authorList>
            <person name="Oshkin I.Y."/>
            <person name="Kulichevskaya I.S."/>
            <person name="Rijpstra W.I.C."/>
            <person name="Sinninghe Damste J.S."/>
            <person name="Rakitin A.L."/>
            <person name="Ravin N.V."/>
            <person name="Dedysh S.N."/>
        </authorList>
    </citation>
    <scope>NUCLEOTIDE SEQUENCE [LARGE SCALE GENOMIC DNA]</scope>
    <source>
        <strain evidence="2">AF10</strain>
    </source>
</reference>
<organism evidence="1 2">
    <name type="scientific">Granulicella sibirica</name>
    <dbReference type="NCBI Taxonomy" id="2479048"/>
    <lineage>
        <taxon>Bacteria</taxon>
        <taxon>Pseudomonadati</taxon>
        <taxon>Acidobacteriota</taxon>
        <taxon>Terriglobia</taxon>
        <taxon>Terriglobales</taxon>
        <taxon>Acidobacteriaceae</taxon>
        <taxon>Granulicella</taxon>
    </lineage>
</organism>
<sequence>MNTAAVPVTTPNDDSNILTQSDVINIVSVAAASVNTPMVIAVSDRRGVILAVYKKASAPVTTLANFKLVAPSDEVAAALARTAAFFSNDQAPIGSRTVRFISGIHFPPGVINTESAPLYGIENTNRGCGFNTNYLPGQSFASTTLLHSTAPGLGIITGKGDIYDSDPNAVNPGGVPIFKNNRVAGAIGVVADPSIPNYNGVVEYAAVAGTVLNGFAPVVPYPGAVVVNGITLPFVNQTTIPTGYSLGISDGSYTLGPFAGSGAAPEGDLIQEHASSLGGLTLAQVNQIVQNAVATGNTTRAAIRLPVGARARFVIAVADLDGSLLALYRMPDATIFSVDVAVAKSRNVIYFSGTPNPADLPGVPTGTAVTNRTLDFASQPLYPEGIDFTSPGPFFTPLFLKDLHNPCTQGSQPKNANQNGIVFFPGSVPLYLNGKLVGGLGVSGDGVDQDDYATAGGAVGFEAPTAIRADNYFDQGVRLTYQKFPPNPTD</sequence>
<protein>
    <submittedName>
        <fullName evidence="1">Uncharacterized protein</fullName>
    </submittedName>
</protein>
<dbReference type="InterPro" id="IPR005624">
    <property type="entry name" value="PduO/GlcC-like"/>
</dbReference>
<dbReference type="PANTHER" id="PTHR34309:SF10">
    <property type="entry name" value="SLR1406 PROTEIN"/>
    <property type="match status" value="1"/>
</dbReference>
<dbReference type="AlphaFoldDB" id="A0A4Q0SZ11"/>
<evidence type="ECO:0000313" key="1">
    <source>
        <dbReference type="EMBL" id="RXH56475.1"/>
    </source>
</evidence>
<dbReference type="Proteomes" id="UP000289437">
    <property type="component" value="Unassembled WGS sequence"/>
</dbReference>
<dbReference type="Gene3D" id="3.30.450.150">
    <property type="entry name" value="Haem-degrading domain"/>
    <property type="match status" value="2"/>
</dbReference>